<dbReference type="PANTHER" id="PTHR47795">
    <property type="entry name" value="UBIQUITIN AND WLM DOMAIN-CONTAINING METALLOPROTEASE SPCC1442.07C"/>
    <property type="match status" value="1"/>
</dbReference>
<evidence type="ECO:0000313" key="3">
    <source>
        <dbReference type="EMBL" id="KZV81729.1"/>
    </source>
</evidence>
<name>A0A165ZDH9_EXIGL</name>
<dbReference type="PANTHER" id="PTHR47795:SF1">
    <property type="entry name" value="DNA-DEPENDENT METALLOPROTEASE WSS1 HOMOLOG 2"/>
    <property type="match status" value="1"/>
</dbReference>
<keyword evidence="4" id="KW-1185">Reference proteome</keyword>
<evidence type="ECO:0000259" key="2">
    <source>
        <dbReference type="PROSITE" id="PS51397"/>
    </source>
</evidence>
<dbReference type="InParanoid" id="A0A165ZDH9"/>
<dbReference type="Gene3D" id="3.10.20.90">
    <property type="entry name" value="Phosphatidylinositol 3-kinase Catalytic Subunit, Chain A, domain 1"/>
    <property type="match status" value="1"/>
</dbReference>
<feature type="domain" description="WLM" evidence="2">
    <location>
        <begin position="119"/>
        <end position="215"/>
    </location>
</feature>
<dbReference type="InterPro" id="IPR013536">
    <property type="entry name" value="WLM_dom"/>
</dbReference>
<gene>
    <name evidence="3" type="ORF">EXIGLDRAFT_730740</name>
</gene>
<proteinExistence type="predicted"/>
<dbReference type="InterPro" id="IPR029071">
    <property type="entry name" value="Ubiquitin-like_domsf"/>
</dbReference>
<dbReference type="AlphaFoldDB" id="A0A165ZDH9"/>
<organism evidence="3 4">
    <name type="scientific">Exidia glandulosa HHB12029</name>
    <dbReference type="NCBI Taxonomy" id="1314781"/>
    <lineage>
        <taxon>Eukaryota</taxon>
        <taxon>Fungi</taxon>
        <taxon>Dikarya</taxon>
        <taxon>Basidiomycota</taxon>
        <taxon>Agaricomycotina</taxon>
        <taxon>Agaricomycetes</taxon>
        <taxon>Auriculariales</taxon>
        <taxon>Exidiaceae</taxon>
        <taxon>Exidia</taxon>
    </lineage>
</organism>
<dbReference type="SMART" id="SM00213">
    <property type="entry name" value="UBQ"/>
    <property type="match status" value="1"/>
</dbReference>
<accession>A0A165ZDH9</accession>
<dbReference type="PROSITE" id="PS50053">
    <property type="entry name" value="UBIQUITIN_2"/>
    <property type="match status" value="1"/>
</dbReference>
<dbReference type="PROSITE" id="PS51397">
    <property type="entry name" value="WLM"/>
    <property type="match status" value="1"/>
</dbReference>
<dbReference type="OrthoDB" id="49605at2759"/>
<reference evidence="3 4" key="1">
    <citation type="journal article" date="2016" name="Mol. Biol. Evol.">
        <title>Comparative Genomics of Early-Diverging Mushroom-Forming Fungi Provides Insights into the Origins of Lignocellulose Decay Capabilities.</title>
        <authorList>
            <person name="Nagy L.G."/>
            <person name="Riley R."/>
            <person name="Tritt A."/>
            <person name="Adam C."/>
            <person name="Daum C."/>
            <person name="Floudas D."/>
            <person name="Sun H."/>
            <person name="Yadav J.S."/>
            <person name="Pangilinan J."/>
            <person name="Larsson K.H."/>
            <person name="Matsuura K."/>
            <person name="Barry K."/>
            <person name="Labutti K."/>
            <person name="Kuo R."/>
            <person name="Ohm R.A."/>
            <person name="Bhattacharya S.S."/>
            <person name="Shirouzu T."/>
            <person name="Yoshinaga Y."/>
            <person name="Martin F.M."/>
            <person name="Grigoriev I.V."/>
            <person name="Hibbett D.S."/>
        </authorList>
    </citation>
    <scope>NUCLEOTIDE SEQUENCE [LARGE SCALE GENOMIC DNA]</scope>
    <source>
        <strain evidence="3 4">HHB12029</strain>
    </source>
</reference>
<dbReference type="GO" id="GO:0070628">
    <property type="term" value="F:proteasome binding"/>
    <property type="evidence" value="ECO:0007669"/>
    <property type="project" value="TreeGrafter"/>
</dbReference>
<dbReference type="SUPFAM" id="SSF54236">
    <property type="entry name" value="Ubiquitin-like"/>
    <property type="match status" value="1"/>
</dbReference>
<dbReference type="Proteomes" id="UP000077266">
    <property type="component" value="Unassembled WGS sequence"/>
</dbReference>
<evidence type="ECO:0000259" key="1">
    <source>
        <dbReference type="PROSITE" id="PS50053"/>
    </source>
</evidence>
<dbReference type="InterPro" id="IPR000626">
    <property type="entry name" value="Ubiquitin-like_dom"/>
</dbReference>
<dbReference type="EMBL" id="KV426372">
    <property type="protein sequence ID" value="KZV81729.1"/>
    <property type="molecule type" value="Genomic_DNA"/>
</dbReference>
<dbReference type="Pfam" id="PF00240">
    <property type="entry name" value="ubiquitin"/>
    <property type="match status" value="1"/>
</dbReference>
<evidence type="ECO:0000313" key="4">
    <source>
        <dbReference type="Proteomes" id="UP000077266"/>
    </source>
</evidence>
<feature type="domain" description="Ubiquitin-like" evidence="1">
    <location>
        <begin position="5"/>
        <end position="83"/>
    </location>
</feature>
<dbReference type="Pfam" id="PF08325">
    <property type="entry name" value="WLM"/>
    <property type="match status" value="1"/>
</dbReference>
<sequence>MSSSLKLTVTHRGKPYELSFDSSATLADLQAHIAELTDVPVEFQKLLYGKGKGKKKAGDDETLADAGLHDGVKIMLLGSTRGEMDGLKATENEKHKREAILAARARTPTTKVWSRSSPGKSDDFKYRFHRIEPLAHLPNADKAEALLKRLAEDPAIQHVMRLHEFSVGVLTELAPHEHMEPYLLGLNVNAGQSTRILQYQVTSAHGSVRRYAFVR</sequence>
<protein>
    <submittedName>
        <fullName evidence="3">WLM-domain-containing protein</fullName>
    </submittedName>
</protein>
<dbReference type="STRING" id="1314781.A0A165ZDH9"/>